<keyword evidence="2" id="KW-1185">Reference proteome</keyword>
<evidence type="ECO:0000313" key="2">
    <source>
        <dbReference type="Proteomes" id="UP001501126"/>
    </source>
</evidence>
<protein>
    <recommendedName>
        <fullName evidence="3">Transposase</fullName>
    </recommendedName>
</protein>
<gene>
    <name evidence="1" type="ORF">GCM10009118_24130</name>
</gene>
<accession>A0ABN1MS99</accession>
<dbReference type="PANTHER" id="PTHR33293">
    <property type="entry name" value="INSERTION ELEMENT IS1 1 PROTEIN INSB-RELATED"/>
    <property type="match status" value="1"/>
</dbReference>
<dbReference type="Proteomes" id="UP001501126">
    <property type="component" value="Unassembled WGS sequence"/>
</dbReference>
<dbReference type="EMBL" id="BAAAFH010000018">
    <property type="protein sequence ID" value="GAA0876003.1"/>
    <property type="molecule type" value="Genomic_DNA"/>
</dbReference>
<name>A0ABN1MS99_9FLAO</name>
<organism evidence="1 2">
    <name type="scientific">Wandonia haliotis</name>
    <dbReference type="NCBI Taxonomy" id="574963"/>
    <lineage>
        <taxon>Bacteria</taxon>
        <taxon>Pseudomonadati</taxon>
        <taxon>Bacteroidota</taxon>
        <taxon>Flavobacteriia</taxon>
        <taxon>Flavobacteriales</taxon>
        <taxon>Crocinitomicaceae</taxon>
        <taxon>Wandonia</taxon>
    </lineage>
</organism>
<sequence length="223" mass="25519">MYAMGCGARKMAVFLGGSLMTLKRWIAKAWYLQPDTSSFESDRIYDIDKLQTYVGKRSNKVWMTYVWGNDGKQVATLNVGGRSSEDLRSVSSKVIELIPSSVNTDRYPAYVNLLKEVCHRKGKRKANRIERQHVNLRKDVTCLIRETMCYQTGDKIKLVSFNENSNSVVEENIITNIESKNEVHKMYNLVLEDGNTYIVDGIVVSTENSTVVDSFQYFQLYVP</sequence>
<dbReference type="Pfam" id="PF03400">
    <property type="entry name" value="DDE_Tnp_IS1"/>
    <property type="match status" value="1"/>
</dbReference>
<comment type="caution">
    <text evidence="1">The sequence shown here is derived from an EMBL/GenBank/DDBJ whole genome shotgun (WGS) entry which is preliminary data.</text>
</comment>
<reference evidence="1 2" key="1">
    <citation type="journal article" date="2019" name="Int. J. Syst. Evol. Microbiol.">
        <title>The Global Catalogue of Microorganisms (GCM) 10K type strain sequencing project: providing services to taxonomists for standard genome sequencing and annotation.</title>
        <authorList>
            <consortium name="The Broad Institute Genomics Platform"/>
            <consortium name="The Broad Institute Genome Sequencing Center for Infectious Disease"/>
            <person name="Wu L."/>
            <person name="Ma J."/>
        </authorList>
    </citation>
    <scope>NUCLEOTIDE SEQUENCE [LARGE SCALE GENOMIC DNA]</scope>
    <source>
        <strain evidence="1 2">JCM 16083</strain>
    </source>
</reference>
<proteinExistence type="predicted"/>
<evidence type="ECO:0008006" key="3">
    <source>
        <dbReference type="Google" id="ProtNLM"/>
    </source>
</evidence>
<evidence type="ECO:0000313" key="1">
    <source>
        <dbReference type="EMBL" id="GAA0876003.1"/>
    </source>
</evidence>
<dbReference type="InterPro" id="IPR005063">
    <property type="entry name" value="Transposase_27"/>
</dbReference>
<dbReference type="PANTHER" id="PTHR33293:SF2">
    <property type="entry name" value="TRANSPOSASE"/>
    <property type="match status" value="1"/>
</dbReference>
<dbReference type="InterPro" id="IPR051354">
    <property type="entry name" value="Transposase_27_IS1"/>
</dbReference>